<evidence type="ECO:0000259" key="7">
    <source>
        <dbReference type="PROSITE" id="PS51296"/>
    </source>
</evidence>
<dbReference type="GO" id="GO:0051537">
    <property type="term" value="F:2 iron, 2 sulfur cluster binding"/>
    <property type="evidence" value="ECO:0007669"/>
    <property type="project" value="UniProtKB-KW"/>
</dbReference>
<reference evidence="8" key="1">
    <citation type="submission" date="2018-05" db="EMBL/GenBank/DDBJ databases">
        <authorList>
            <person name="Lanie J.A."/>
            <person name="Ng W.-L."/>
            <person name="Kazmierczak K.M."/>
            <person name="Andrzejewski T.M."/>
            <person name="Davidsen T.M."/>
            <person name="Wayne K.J."/>
            <person name="Tettelin H."/>
            <person name="Glass J.I."/>
            <person name="Rusch D."/>
            <person name="Podicherti R."/>
            <person name="Tsui H.-C.T."/>
            <person name="Winkler M.E."/>
        </authorList>
    </citation>
    <scope>NUCLEOTIDE SEQUENCE</scope>
</reference>
<comment type="cofactor">
    <cofactor evidence="1">
        <name>Fe cation</name>
        <dbReference type="ChEBI" id="CHEBI:24875"/>
    </cofactor>
</comment>
<keyword evidence="2" id="KW-0001">2Fe-2S</keyword>
<keyword evidence="3" id="KW-0479">Metal-binding</keyword>
<accession>A0A382HJS4</accession>
<evidence type="ECO:0000313" key="8">
    <source>
        <dbReference type="EMBL" id="SVB87439.1"/>
    </source>
</evidence>
<dbReference type="GO" id="GO:0016491">
    <property type="term" value="F:oxidoreductase activity"/>
    <property type="evidence" value="ECO:0007669"/>
    <property type="project" value="UniProtKB-KW"/>
</dbReference>
<dbReference type="PRINTS" id="PR00090">
    <property type="entry name" value="RNGDIOXGNASE"/>
</dbReference>
<evidence type="ECO:0000256" key="4">
    <source>
        <dbReference type="ARBA" id="ARBA00023002"/>
    </source>
</evidence>
<evidence type="ECO:0000256" key="1">
    <source>
        <dbReference type="ARBA" id="ARBA00001962"/>
    </source>
</evidence>
<dbReference type="Pfam" id="PF00848">
    <property type="entry name" value="Ring_hydroxyl_A"/>
    <property type="match status" value="1"/>
</dbReference>
<keyword evidence="4" id="KW-0560">Oxidoreductase</keyword>
<dbReference type="GO" id="GO:0005506">
    <property type="term" value="F:iron ion binding"/>
    <property type="evidence" value="ECO:0007669"/>
    <property type="project" value="InterPro"/>
</dbReference>
<proteinExistence type="predicted"/>
<dbReference type="PANTHER" id="PTHR43756:SF5">
    <property type="entry name" value="CHOLINE MONOOXYGENASE, CHLOROPLASTIC"/>
    <property type="match status" value="1"/>
</dbReference>
<feature type="domain" description="Rieske" evidence="7">
    <location>
        <begin position="58"/>
        <end position="164"/>
    </location>
</feature>
<dbReference type="Gene3D" id="2.102.10.10">
    <property type="entry name" value="Rieske [2Fe-2S] iron-sulphur domain"/>
    <property type="match status" value="1"/>
</dbReference>
<evidence type="ECO:0000256" key="6">
    <source>
        <dbReference type="ARBA" id="ARBA00023014"/>
    </source>
</evidence>
<keyword evidence="6" id="KW-0411">Iron-sulfur</keyword>
<dbReference type="PANTHER" id="PTHR43756">
    <property type="entry name" value="CHOLINE MONOOXYGENASE, CHLOROPLASTIC"/>
    <property type="match status" value="1"/>
</dbReference>
<dbReference type="SUPFAM" id="SSF50022">
    <property type="entry name" value="ISP domain"/>
    <property type="match status" value="1"/>
</dbReference>
<dbReference type="InterPro" id="IPR017941">
    <property type="entry name" value="Rieske_2Fe-2S"/>
</dbReference>
<keyword evidence="5" id="KW-0408">Iron</keyword>
<sequence length="390" mass="43363">MTEQGGVVVGTSGLPDGLAGGLARCLAPADEASSLPAACYSDLAVHLVERDTVFRHGWIGVGRFDRWPDVGDFSAMDLGGVPVVVVRDESRLRAFANTCSHRSSQVMVGDGNCSRMRCPFHFWTYGLDGRLLGAPSMQRTAGFDRADHGLHEFDLAERHGFVFVSLEESPPPIDEWLGDFGEVHEPWALAEMVTTRRREFTVDCNWKGFAEVFNEYYHLPYVHPGSIDSTYDDPDEPDEVVGAYATHFGTTQGTGGLLVDEQHRALPLIDGLPDREAHGVRYSWLFPNLVIATGAEGMWMYEVYPDGPDRCRCAQVVCFPPTTIARPDFAEVAEAYYERFDVAISEDIPVLEQQHLGMRSPFSRQGRFSYLEPNVARFAAWYAERLLSAG</sequence>
<dbReference type="InterPro" id="IPR036922">
    <property type="entry name" value="Rieske_2Fe-2S_sf"/>
</dbReference>
<dbReference type="InterPro" id="IPR001663">
    <property type="entry name" value="Rng_hydr_dOase-A"/>
</dbReference>
<evidence type="ECO:0000256" key="2">
    <source>
        <dbReference type="ARBA" id="ARBA00022714"/>
    </source>
</evidence>
<evidence type="ECO:0000256" key="3">
    <source>
        <dbReference type="ARBA" id="ARBA00022723"/>
    </source>
</evidence>
<dbReference type="CDD" id="cd03469">
    <property type="entry name" value="Rieske_RO_Alpha_N"/>
    <property type="match status" value="1"/>
</dbReference>
<evidence type="ECO:0000256" key="5">
    <source>
        <dbReference type="ARBA" id="ARBA00023004"/>
    </source>
</evidence>
<dbReference type="InterPro" id="IPR015879">
    <property type="entry name" value="Ring_hydroxy_dOase_asu_C_dom"/>
</dbReference>
<name>A0A382HJS4_9ZZZZ</name>
<dbReference type="CDD" id="cd00680">
    <property type="entry name" value="RHO_alpha_C"/>
    <property type="match status" value="1"/>
</dbReference>
<dbReference type="AlphaFoldDB" id="A0A382HJS4"/>
<organism evidence="8">
    <name type="scientific">marine metagenome</name>
    <dbReference type="NCBI Taxonomy" id="408172"/>
    <lineage>
        <taxon>unclassified sequences</taxon>
        <taxon>metagenomes</taxon>
        <taxon>ecological metagenomes</taxon>
    </lineage>
</organism>
<dbReference type="EMBL" id="UINC01061645">
    <property type="protein sequence ID" value="SVB87439.1"/>
    <property type="molecule type" value="Genomic_DNA"/>
</dbReference>
<dbReference type="SUPFAM" id="SSF55961">
    <property type="entry name" value="Bet v1-like"/>
    <property type="match status" value="1"/>
</dbReference>
<dbReference type="Gene3D" id="3.90.380.10">
    <property type="entry name" value="Naphthalene 1,2-dioxygenase Alpha Subunit, Chain A, domain 1"/>
    <property type="match status" value="2"/>
</dbReference>
<protein>
    <recommendedName>
        <fullName evidence="7">Rieske domain-containing protein</fullName>
    </recommendedName>
</protein>
<dbReference type="PROSITE" id="PS51296">
    <property type="entry name" value="RIESKE"/>
    <property type="match status" value="1"/>
</dbReference>
<gene>
    <name evidence="8" type="ORF">METZ01_LOCUS240293</name>
</gene>
<dbReference type="Pfam" id="PF00355">
    <property type="entry name" value="Rieske"/>
    <property type="match status" value="1"/>
</dbReference>